<organism evidence="2 3">
    <name type="scientific">Granulosicoccus antarcticus IMCC3135</name>
    <dbReference type="NCBI Taxonomy" id="1192854"/>
    <lineage>
        <taxon>Bacteria</taxon>
        <taxon>Pseudomonadati</taxon>
        <taxon>Pseudomonadota</taxon>
        <taxon>Gammaproteobacteria</taxon>
        <taxon>Chromatiales</taxon>
        <taxon>Granulosicoccaceae</taxon>
        <taxon>Granulosicoccus</taxon>
    </lineage>
</organism>
<dbReference type="Proteomes" id="UP000250079">
    <property type="component" value="Chromosome"/>
</dbReference>
<accession>A0A2Z2NLT2</accession>
<dbReference type="SUPFAM" id="SSF54593">
    <property type="entry name" value="Glyoxalase/Bleomycin resistance protein/Dihydroxybiphenyl dioxygenase"/>
    <property type="match status" value="1"/>
</dbReference>
<dbReference type="InterPro" id="IPR037523">
    <property type="entry name" value="VOC_core"/>
</dbReference>
<dbReference type="PANTHER" id="PTHR35006">
    <property type="entry name" value="GLYOXALASE FAMILY PROTEIN (AFU_ORTHOLOGUE AFUA_5G14830)"/>
    <property type="match status" value="1"/>
</dbReference>
<dbReference type="CDD" id="cd07262">
    <property type="entry name" value="VOC_like"/>
    <property type="match status" value="1"/>
</dbReference>
<dbReference type="InterPro" id="IPR029068">
    <property type="entry name" value="Glyas_Bleomycin-R_OHBP_Dase"/>
</dbReference>
<dbReference type="KEGG" id="gai:IMCC3135_06995"/>
<reference evidence="2 3" key="1">
    <citation type="submission" date="2016-12" db="EMBL/GenBank/DDBJ databases">
        <authorList>
            <person name="Song W.-J."/>
            <person name="Kurnit D.M."/>
        </authorList>
    </citation>
    <scope>NUCLEOTIDE SEQUENCE [LARGE SCALE GENOMIC DNA]</scope>
    <source>
        <strain evidence="2 3">IMCC3135</strain>
    </source>
</reference>
<dbReference type="RefSeq" id="WP_088916938.1">
    <property type="nucleotide sequence ID" value="NZ_CP018632.1"/>
</dbReference>
<dbReference type="PANTHER" id="PTHR35006:SF4">
    <property type="entry name" value="BLR7706 PROTEIN"/>
    <property type="match status" value="1"/>
</dbReference>
<protein>
    <recommendedName>
        <fullName evidence="1">VOC domain-containing protein</fullName>
    </recommendedName>
</protein>
<dbReference type="Gene3D" id="3.10.180.10">
    <property type="entry name" value="2,3-Dihydroxybiphenyl 1,2-Dioxygenase, domain 1"/>
    <property type="match status" value="1"/>
</dbReference>
<keyword evidence="3" id="KW-1185">Reference proteome</keyword>
<evidence type="ECO:0000313" key="2">
    <source>
        <dbReference type="EMBL" id="ASJ71505.1"/>
    </source>
</evidence>
<proteinExistence type="predicted"/>
<feature type="domain" description="VOC" evidence="1">
    <location>
        <begin position="8"/>
        <end position="130"/>
    </location>
</feature>
<dbReference type="PROSITE" id="PS51819">
    <property type="entry name" value="VOC"/>
    <property type="match status" value="1"/>
</dbReference>
<dbReference type="OrthoDB" id="9800438at2"/>
<dbReference type="Pfam" id="PF00903">
    <property type="entry name" value="Glyoxalase"/>
    <property type="match status" value="1"/>
</dbReference>
<name>A0A2Z2NLT2_9GAMM</name>
<dbReference type="EMBL" id="CP018632">
    <property type="protein sequence ID" value="ASJ71505.1"/>
    <property type="molecule type" value="Genomic_DNA"/>
</dbReference>
<dbReference type="AlphaFoldDB" id="A0A2Z2NLT2"/>
<evidence type="ECO:0000313" key="3">
    <source>
        <dbReference type="Proteomes" id="UP000250079"/>
    </source>
</evidence>
<evidence type="ECO:0000259" key="1">
    <source>
        <dbReference type="PROSITE" id="PS51819"/>
    </source>
</evidence>
<dbReference type="InterPro" id="IPR004360">
    <property type="entry name" value="Glyas_Fos-R_dOase_dom"/>
</dbReference>
<sequence length="137" mass="14565">MTEKNPSIISHVSLGTNDLAGACTFYDNVLSTLGIERIETLEGMAAAYGRQFPEFWIALPENDEKATVGNGVHIGFIAESREAVQAFHKAALSAGGTDAGAPGPRPHYGEPYYGCFIVDPDGNKIEATFWDGSVASV</sequence>
<gene>
    <name evidence="2" type="ORF">IMCC3135_06995</name>
</gene>